<evidence type="ECO:0000313" key="4">
    <source>
        <dbReference type="EMBL" id="GGX48430.1"/>
    </source>
</evidence>
<dbReference type="CDD" id="cd09078">
    <property type="entry name" value="nSMase"/>
    <property type="match status" value="1"/>
</dbReference>
<dbReference type="GO" id="GO:0005576">
    <property type="term" value="C:extracellular region"/>
    <property type="evidence" value="ECO:0007669"/>
    <property type="project" value="InterPro"/>
</dbReference>
<dbReference type="SUPFAM" id="SSF56219">
    <property type="entry name" value="DNase I-like"/>
    <property type="match status" value="1"/>
</dbReference>
<keyword evidence="2" id="KW-0732">Signal</keyword>
<dbReference type="AlphaFoldDB" id="A0A918K524"/>
<dbReference type="Pfam" id="PF22669">
    <property type="entry name" value="Exo_endo_phos2"/>
    <property type="match status" value="1"/>
</dbReference>
<name>A0A918K524_9GAMM</name>
<accession>A0A918K524</accession>
<organism evidence="4 5">
    <name type="scientific">Saccharospirillum salsuginis</name>
    <dbReference type="NCBI Taxonomy" id="418750"/>
    <lineage>
        <taxon>Bacteria</taxon>
        <taxon>Pseudomonadati</taxon>
        <taxon>Pseudomonadota</taxon>
        <taxon>Gammaproteobacteria</taxon>
        <taxon>Oceanospirillales</taxon>
        <taxon>Saccharospirillaceae</taxon>
        <taxon>Saccharospirillum</taxon>
    </lineage>
</organism>
<feature type="domain" description="Inositol polyphosphate-related phosphatase" evidence="3">
    <location>
        <begin position="135"/>
        <end position="221"/>
    </location>
</feature>
<dbReference type="GO" id="GO:0004767">
    <property type="term" value="F:sphingomyelin phosphodiesterase activity"/>
    <property type="evidence" value="ECO:0007669"/>
    <property type="project" value="InterPro"/>
</dbReference>
<dbReference type="Proteomes" id="UP000626148">
    <property type="component" value="Unassembled WGS sequence"/>
</dbReference>
<proteinExistence type="predicted"/>
<dbReference type="InterPro" id="IPR017766">
    <property type="entry name" value="Sphingomyelinase/PLipase_C"/>
</dbReference>
<evidence type="ECO:0000256" key="2">
    <source>
        <dbReference type="SAM" id="SignalP"/>
    </source>
</evidence>
<reference evidence="4" key="2">
    <citation type="submission" date="2020-09" db="EMBL/GenBank/DDBJ databases">
        <authorList>
            <person name="Sun Q."/>
            <person name="Kim S."/>
        </authorList>
    </citation>
    <scope>NUCLEOTIDE SEQUENCE</scope>
    <source>
        <strain evidence="4">KCTC 22169</strain>
    </source>
</reference>
<dbReference type="Gene3D" id="3.60.10.10">
    <property type="entry name" value="Endonuclease/exonuclease/phosphatase"/>
    <property type="match status" value="1"/>
</dbReference>
<dbReference type="EMBL" id="BMXR01000003">
    <property type="protein sequence ID" value="GGX48430.1"/>
    <property type="molecule type" value="Genomic_DNA"/>
</dbReference>
<dbReference type="InterPro" id="IPR036691">
    <property type="entry name" value="Endo/exonu/phosph_ase_sf"/>
</dbReference>
<dbReference type="InterPro" id="IPR038772">
    <property type="entry name" value="Sph/SMPD2-like"/>
</dbReference>
<dbReference type="PANTHER" id="PTHR16320:SF23">
    <property type="entry name" value="SPHINGOMYELINASE C 1"/>
    <property type="match status" value="1"/>
</dbReference>
<dbReference type="InterPro" id="IPR000300">
    <property type="entry name" value="IPPc"/>
</dbReference>
<reference evidence="4" key="1">
    <citation type="journal article" date="2014" name="Int. J. Syst. Evol. Microbiol.">
        <title>Complete genome sequence of Corynebacterium casei LMG S-19264T (=DSM 44701T), isolated from a smear-ripened cheese.</title>
        <authorList>
            <consortium name="US DOE Joint Genome Institute (JGI-PGF)"/>
            <person name="Walter F."/>
            <person name="Albersmeier A."/>
            <person name="Kalinowski J."/>
            <person name="Ruckert C."/>
        </authorList>
    </citation>
    <scope>NUCLEOTIDE SEQUENCE</scope>
    <source>
        <strain evidence="4">KCTC 22169</strain>
    </source>
</reference>
<dbReference type="PANTHER" id="PTHR16320">
    <property type="entry name" value="SPHINGOMYELINASE FAMILY MEMBER"/>
    <property type="match status" value="1"/>
</dbReference>
<evidence type="ECO:0000313" key="5">
    <source>
        <dbReference type="Proteomes" id="UP000626148"/>
    </source>
</evidence>
<sequence>MIKTTRILLFLLTTSLTSPALLADYPPITVMGYNLMQLPVQDWDQTQRINHLPDALRSLNSLPDAIGYSEVFTDEAYDTIAGMAEYPYRTPIVGKTCSGGGWDSISGDCSSWFTVIRGGVMIASQHPILERHALVFSHYTEGSWDAMSNKGAVYAEISVQGQPVHLVATHLQATHDGGDDDEHTVRMQQLSEMKTWLDGFDIPADEPLILTGDMNVPFSLSDQIADMLSVTDSRMNFNATAEPASYPEANWMARASNYHYEYDMCYRDTLDYVMWRADHLQPENTPEMRVVPLKSPTAWYWDYLEGDWTLCSGDQYHNGYTRDISDHYPVVTTFDF</sequence>
<evidence type="ECO:0000256" key="1">
    <source>
        <dbReference type="ARBA" id="ARBA00022801"/>
    </source>
</evidence>
<protein>
    <submittedName>
        <fullName evidence="4">Sphingomyelin phosphodiesterase</fullName>
    </submittedName>
</protein>
<keyword evidence="1" id="KW-0378">Hydrolase</keyword>
<feature type="signal peptide" evidence="2">
    <location>
        <begin position="1"/>
        <end position="23"/>
    </location>
</feature>
<feature type="chain" id="PRO_5036758282" evidence="2">
    <location>
        <begin position="24"/>
        <end position="336"/>
    </location>
</feature>
<evidence type="ECO:0000259" key="3">
    <source>
        <dbReference type="Pfam" id="PF22669"/>
    </source>
</evidence>
<comment type="caution">
    <text evidence="4">The sequence shown here is derived from an EMBL/GenBank/DDBJ whole genome shotgun (WGS) entry which is preliminary data.</text>
</comment>
<gene>
    <name evidence="4" type="ORF">GCM10007392_14290</name>
</gene>
<dbReference type="RefSeq" id="WP_189607853.1">
    <property type="nucleotide sequence ID" value="NZ_BMXR01000003.1"/>
</dbReference>
<keyword evidence="5" id="KW-1185">Reference proteome</keyword>